<sequence length="203" mass="21627">MASKDPNKPPKAPKTSVAGIQTLASGSRVIPASVRADGSTRPERRVKPGFTPAEDIVRYQNKTAEAFRNRPIPGSAEVAEEKAPAKKKRSRKKKTAAAAGGDEAGDDKDGDGEVEKGEGEGESETTAPAASADVAKEAGTATQPTGVDTEKKAKALQKKIRQAQELKLRKDNGEKLLPEQLDKALRLDELIRDLEKLGVKHEG</sequence>
<dbReference type="SMART" id="SM01273">
    <property type="entry name" value="Mago-bind"/>
    <property type="match status" value="1"/>
</dbReference>
<accession>A0AAV9UGQ0</accession>
<dbReference type="PANTHER" id="PTHR22959">
    <property type="entry name" value="PYM PROTEIN"/>
    <property type="match status" value="1"/>
</dbReference>
<evidence type="ECO:0000256" key="1">
    <source>
        <dbReference type="SAM" id="MobiDB-lite"/>
    </source>
</evidence>
<dbReference type="GO" id="GO:0005737">
    <property type="term" value="C:cytoplasm"/>
    <property type="evidence" value="ECO:0007669"/>
    <property type="project" value="TreeGrafter"/>
</dbReference>
<comment type="caution">
    <text evidence="3">The sequence shown here is derived from an EMBL/GenBank/DDBJ whole genome shotgun (WGS) entry which is preliminary data.</text>
</comment>
<dbReference type="Proteomes" id="UP001375240">
    <property type="component" value="Unassembled WGS sequence"/>
</dbReference>
<evidence type="ECO:0000313" key="3">
    <source>
        <dbReference type="EMBL" id="KAK6340564.1"/>
    </source>
</evidence>
<dbReference type="SUPFAM" id="SSF101931">
    <property type="entry name" value="Pym (Within the bgcn gene intron protein, WIBG), N-terminal domain"/>
    <property type="match status" value="1"/>
</dbReference>
<dbReference type="Pfam" id="PF09282">
    <property type="entry name" value="Mago-bind"/>
    <property type="match status" value="1"/>
</dbReference>
<dbReference type="GO" id="GO:0035145">
    <property type="term" value="C:exon-exon junction complex"/>
    <property type="evidence" value="ECO:0007669"/>
    <property type="project" value="TreeGrafter"/>
</dbReference>
<protein>
    <recommendedName>
        <fullName evidence="2">WIBG Mago-binding domain-containing protein</fullName>
    </recommendedName>
</protein>
<evidence type="ECO:0000259" key="2">
    <source>
        <dbReference type="SMART" id="SM01273"/>
    </source>
</evidence>
<feature type="region of interest" description="Disordered" evidence="1">
    <location>
        <begin position="1"/>
        <end position="158"/>
    </location>
</feature>
<keyword evidence="4" id="KW-1185">Reference proteome</keyword>
<dbReference type="InterPro" id="IPR015362">
    <property type="entry name" value="WIBG_mago-bd"/>
</dbReference>
<name>A0AAV9UGQ0_9PEZI</name>
<dbReference type="InterPro" id="IPR039333">
    <property type="entry name" value="PYM1"/>
</dbReference>
<dbReference type="GO" id="GO:0003723">
    <property type="term" value="F:RNA binding"/>
    <property type="evidence" value="ECO:0007669"/>
    <property type="project" value="TreeGrafter"/>
</dbReference>
<feature type="compositionally biased region" description="Low complexity" evidence="1">
    <location>
        <begin position="124"/>
        <end position="133"/>
    </location>
</feature>
<gene>
    <name evidence="3" type="ORF">TWF696_008891</name>
</gene>
<dbReference type="InterPro" id="IPR036348">
    <property type="entry name" value="WIBG_N_sf"/>
</dbReference>
<dbReference type="AlphaFoldDB" id="A0AAV9UGQ0"/>
<proteinExistence type="predicted"/>
<feature type="domain" description="WIBG Mago-binding" evidence="2">
    <location>
        <begin position="26"/>
        <end position="52"/>
    </location>
</feature>
<feature type="compositionally biased region" description="Basic residues" evidence="1">
    <location>
        <begin position="85"/>
        <end position="95"/>
    </location>
</feature>
<dbReference type="PANTHER" id="PTHR22959:SF0">
    <property type="entry name" value="PARTNER OF Y14 AND MAGO"/>
    <property type="match status" value="1"/>
</dbReference>
<dbReference type="EMBL" id="JAVHNQ010000008">
    <property type="protein sequence ID" value="KAK6340564.1"/>
    <property type="molecule type" value="Genomic_DNA"/>
</dbReference>
<dbReference type="GO" id="GO:1903259">
    <property type="term" value="P:exon-exon junction complex disassembly"/>
    <property type="evidence" value="ECO:0007669"/>
    <property type="project" value="InterPro"/>
</dbReference>
<reference evidence="3 4" key="1">
    <citation type="submission" date="2019-10" db="EMBL/GenBank/DDBJ databases">
        <authorList>
            <person name="Palmer J.M."/>
        </authorList>
    </citation>
    <scope>NUCLEOTIDE SEQUENCE [LARGE SCALE GENOMIC DNA]</scope>
    <source>
        <strain evidence="3 4">TWF696</strain>
    </source>
</reference>
<evidence type="ECO:0000313" key="4">
    <source>
        <dbReference type="Proteomes" id="UP001375240"/>
    </source>
</evidence>
<organism evidence="3 4">
    <name type="scientific">Orbilia brochopaga</name>
    <dbReference type="NCBI Taxonomy" id="3140254"/>
    <lineage>
        <taxon>Eukaryota</taxon>
        <taxon>Fungi</taxon>
        <taxon>Dikarya</taxon>
        <taxon>Ascomycota</taxon>
        <taxon>Pezizomycotina</taxon>
        <taxon>Orbiliomycetes</taxon>
        <taxon>Orbiliales</taxon>
        <taxon>Orbiliaceae</taxon>
        <taxon>Orbilia</taxon>
    </lineage>
</organism>